<organism evidence="3 4">
    <name type="scientific">Marchantia polymorpha subsp. ruderalis</name>
    <dbReference type="NCBI Taxonomy" id="1480154"/>
    <lineage>
        <taxon>Eukaryota</taxon>
        <taxon>Viridiplantae</taxon>
        <taxon>Streptophyta</taxon>
        <taxon>Embryophyta</taxon>
        <taxon>Marchantiophyta</taxon>
        <taxon>Marchantiopsida</taxon>
        <taxon>Marchantiidae</taxon>
        <taxon>Marchantiales</taxon>
        <taxon>Marchantiaceae</taxon>
        <taxon>Marchantia</taxon>
    </lineage>
</organism>
<evidence type="ECO:0000256" key="2">
    <source>
        <dbReference type="SAM" id="MobiDB-lite"/>
    </source>
</evidence>
<proteinExistence type="predicted"/>
<feature type="coiled-coil region" evidence="1">
    <location>
        <begin position="162"/>
        <end position="272"/>
    </location>
</feature>
<evidence type="ECO:0000313" key="3">
    <source>
        <dbReference type="EMBL" id="OAE31752.1"/>
    </source>
</evidence>
<evidence type="ECO:0000313" key="4">
    <source>
        <dbReference type="Proteomes" id="UP000077202"/>
    </source>
</evidence>
<accession>A0A176WHE2</accession>
<dbReference type="Proteomes" id="UP000077202">
    <property type="component" value="Unassembled WGS sequence"/>
</dbReference>
<feature type="compositionally biased region" description="Basic and acidic residues" evidence="2">
    <location>
        <begin position="58"/>
        <end position="74"/>
    </location>
</feature>
<feature type="region of interest" description="Disordered" evidence="2">
    <location>
        <begin position="1"/>
        <end position="74"/>
    </location>
</feature>
<keyword evidence="4" id="KW-1185">Reference proteome</keyword>
<dbReference type="EMBL" id="LVLJ01000985">
    <property type="protein sequence ID" value="OAE31752.1"/>
    <property type="molecule type" value="Genomic_DNA"/>
</dbReference>
<protein>
    <submittedName>
        <fullName evidence="3">Uncharacterized protein</fullName>
    </submittedName>
</protein>
<sequence>MTTEVSDSSVEKTIAPIVSTPEVATGESTQPVEIKGPLGVGGTVVDAADITLPSSPAEDVKPEEEKKTLEEESKGVEITNSDFLQDSVVPLLKYLDRKKKKYAVSKEVGFYVEMMRNRTQLKRAEAVKREWDSATELARERAASLSTEEAYDEAVKRSERLIVTAERREKNHVEELAELEVRRAEEVRIAKELRGKIAEAKTAEEDLRSKISEIAAKCSEVECKLTVESDCRRLREQLGKADMRLQESQRRMEKAKEAYRQLRDESTDELKLRLKKCLNRFAM</sequence>
<dbReference type="AlphaFoldDB" id="A0A176WHE2"/>
<name>A0A176WHE2_MARPO</name>
<reference evidence="3" key="1">
    <citation type="submission" date="2016-03" db="EMBL/GenBank/DDBJ databases">
        <title>Mechanisms controlling the formation of the plant cell surface in tip-growing cells are functionally conserved among land plants.</title>
        <authorList>
            <person name="Honkanen S."/>
            <person name="Jones V.A."/>
            <person name="Morieri G."/>
            <person name="Champion C."/>
            <person name="Hetherington A.J."/>
            <person name="Kelly S."/>
            <person name="Saint-Marcoux D."/>
            <person name="Proust H."/>
            <person name="Prescott H."/>
            <person name="Dolan L."/>
        </authorList>
    </citation>
    <scope>NUCLEOTIDE SEQUENCE [LARGE SCALE GENOMIC DNA]</scope>
    <source>
        <tissue evidence="3">Whole gametophyte</tissue>
    </source>
</reference>
<gene>
    <name evidence="3" type="ORF">AXG93_4874s1150</name>
</gene>
<comment type="caution">
    <text evidence="3">The sequence shown here is derived from an EMBL/GenBank/DDBJ whole genome shotgun (WGS) entry which is preliminary data.</text>
</comment>
<keyword evidence="1" id="KW-0175">Coiled coil</keyword>
<evidence type="ECO:0000256" key="1">
    <source>
        <dbReference type="SAM" id="Coils"/>
    </source>
</evidence>